<feature type="compositionally biased region" description="Low complexity" evidence="1">
    <location>
        <begin position="173"/>
        <end position="187"/>
    </location>
</feature>
<dbReference type="PROSITE" id="PS51212">
    <property type="entry name" value="WSC"/>
    <property type="match status" value="1"/>
</dbReference>
<sequence length="225" mass="23799">MSSGSCNDACKAGGYWVSGLHATKCLCGYAYPPDIDVVDDKNCNYPCLYYDLEACGGVNSPGYWSVFNLGVNVDAVAYEKPPTTSSQLPKPTSTNASMQLSSSNNPVNESQVPTKLPDSAKANTPNTASIVAGVIVGVVGASAVLGGIFLLRRKRNAEHEKRRHRPAVSNDHIGSSSSLGASGINGITSKPDARLDPAMAHRRVSDGSIDDSKDYSHKILRVMNP</sequence>
<dbReference type="STRING" id="1380566.A0A179EY46"/>
<dbReference type="GeneID" id="28853878"/>
<gene>
    <name evidence="4" type="ORF">VFPPC_11816</name>
</gene>
<accession>A0A179EY46</accession>
<dbReference type="OrthoDB" id="2019572at2759"/>
<keyword evidence="5" id="KW-1185">Reference proteome</keyword>
<dbReference type="InterPro" id="IPR002889">
    <property type="entry name" value="WSC_carb-bd"/>
</dbReference>
<feature type="compositionally biased region" description="Polar residues" evidence="1">
    <location>
        <begin position="82"/>
        <end position="113"/>
    </location>
</feature>
<feature type="domain" description="WSC" evidence="3">
    <location>
        <begin position="1"/>
        <end position="70"/>
    </location>
</feature>
<feature type="compositionally biased region" description="Basic residues" evidence="1">
    <location>
        <begin position="157"/>
        <end position="166"/>
    </location>
</feature>
<dbReference type="RefSeq" id="XP_018136182.1">
    <property type="nucleotide sequence ID" value="XM_018289884.1"/>
</dbReference>
<name>A0A179EY46_METCM</name>
<comment type="caution">
    <text evidence="4">The sequence shown here is derived from an EMBL/GenBank/DDBJ whole genome shotgun (WGS) entry which is preliminary data.</text>
</comment>
<feature type="region of interest" description="Disordered" evidence="1">
    <location>
        <begin position="157"/>
        <end position="211"/>
    </location>
</feature>
<dbReference type="EMBL" id="LSBJ02000021">
    <property type="protein sequence ID" value="OAQ57930.1"/>
    <property type="molecule type" value="Genomic_DNA"/>
</dbReference>
<keyword evidence="2" id="KW-1133">Transmembrane helix</keyword>
<dbReference type="KEGG" id="pchm:VFPPC_11816"/>
<reference evidence="4 5" key="1">
    <citation type="journal article" date="2016" name="PLoS Pathog.">
        <title>Biosynthesis of antibiotic leucinostatins in bio-control fungus Purpureocillium lilacinum and their inhibition on phytophthora revealed by genome mining.</title>
        <authorList>
            <person name="Wang G."/>
            <person name="Liu Z."/>
            <person name="Lin R."/>
            <person name="Li E."/>
            <person name="Mao Z."/>
            <person name="Ling J."/>
            <person name="Yang Y."/>
            <person name="Yin W.B."/>
            <person name="Xie B."/>
        </authorList>
    </citation>
    <scope>NUCLEOTIDE SEQUENCE [LARGE SCALE GENOMIC DNA]</scope>
    <source>
        <strain evidence="4">170</strain>
    </source>
</reference>
<dbReference type="Proteomes" id="UP000078397">
    <property type="component" value="Unassembled WGS sequence"/>
</dbReference>
<feature type="transmembrane region" description="Helical" evidence="2">
    <location>
        <begin position="130"/>
        <end position="151"/>
    </location>
</feature>
<keyword evidence="2" id="KW-0812">Transmembrane</keyword>
<evidence type="ECO:0000259" key="3">
    <source>
        <dbReference type="PROSITE" id="PS51212"/>
    </source>
</evidence>
<feature type="region of interest" description="Disordered" evidence="1">
    <location>
        <begin position="81"/>
        <end position="120"/>
    </location>
</feature>
<evidence type="ECO:0000313" key="4">
    <source>
        <dbReference type="EMBL" id="OAQ57930.1"/>
    </source>
</evidence>
<dbReference type="AlphaFoldDB" id="A0A179EY46"/>
<evidence type="ECO:0000256" key="1">
    <source>
        <dbReference type="SAM" id="MobiDB-lite"/>
    </source>
</evidence>
<evidence type="ECO:0000313" key="5">
    <source>
        <dbReference type="Proteomes" id="UP000078397"/>
    </source>
</evidence>
<organism evidence="4 5">
    <name type="scientific">Pochonia chlamydosporia 170</name>
    <dbReference type="NCBI Taxonomy" id="1380566"/>
    <lineage>
        <taxon>Eukaryota</taxon>
        <taxon>Fungi</taxon>
        <taxon>Dikarya</taxon>
        <taxon>Ascomycota</taxon>
        <taxon>Pezizomycotina</taxon>
        <taxon>Sordariomycetes</taxon>
        <taxon>Hypocreomycetidae</taxon>
        <taxon>Hypocreales</taxon>
        <taxon>Clavicipitaceae</taxon>
        <taxon>Pochonia</taxon>
    </lineage>
</organism>
<evidence type="ECO:0000256" key="2">
    <source>
        <dbReference type="SAM" id="Phobius"/>
    </source>
</evidence>
<keyword evidence="2" id="KW-0472">Membrane</keyword>
<protein>
    <submittedName>
        <fullName evidence="4">WSC domain-containing protein</fullName>
    </submittedName>
</protein>
<proteinExistence type="predicted"/>
<dbReference type="Pfam" id="PF01822">
    <property type="entry name" value="WSC"/>
    <property type="match status" value="1"/>
</dbReference>